<keyword evidence="2" id="KW-0732">Signal</keyword>
<keyword evidence="5" id="KW-1185">Reference proteome</keyword>
<keyword evidence="1 4" id="KW-0378">Hydrolase</keyword>
<evidence type="ECO:0000256" key="1">
    <source>
        <dbReference type="ARBA" id="ARBA00022801"/>
    </source>
</evidence>
<dbReference type="InterPro" id="IPR036380">
    <property type="entry name" value="Isochorismatase-like_sf"/>
</dbReference>
<sequence>MCNCDNPNHNHGNISRRTALRGGLAATAAAATTMAGATAASAQVANPYADPENSVLPPSNMKLDLSRAALVVTDPQVDFLSPEGVTWGVVGASVTEHNTVENIETLFKAAKAADITVAVSPHYYYPTDHGWKFEGALEKLMHKIGMFDRPGPLNLDGFEGSGADWMPQYKKYINDGKTIVTSPHKVYGNDTNDLSLQLRKQGVDQVILSGMSANLCTESHMRELIEQGFEVAVVKDATAAAIIPDGDGYLAALTNFRFIANAVWSTEEAVAQIQAAS</sequence>
<dbReference type="PANTHER" id="PTHR43540">
    <property type="entry name" value="PEROXYUREIDOACRYLATE/UREIDOACRYLATE AMIDOHYDROLASE-RELATED"/>
    <property type="match status" value="1"/>
</dbReference>
<dbReference type="EMBL" id="CP033219">
    <property type="protein sequence ID" value="AZV78652.1"/>
    <property type="molecule type" value="Genomic_DNA"/>
</dbReference>
<evidence type="ECO:0000256" key="2">
    <source>
        <dbReference type="SAM" id="SignalP"/>
    </source>
</evidence>
<dbReference type="OrthoDB" id="9807387at2"/>
<dbReference type="Proteomes" id="UP000283063">
    <property type="component" value="Chromosome"/>
</dbReference>
<dbReference type="SUPFAM" id="SSF52499">
    <property type="entry name" value="Isochorismatase-like hydrolases"/>
    <property type="match status" value="1"/>
</dbReference>
<dbReference type="InterPro" id="IPR006311">
    <property type="entry name" value="TAT_signal"/>
</dbReference>
<dbReference type="KEGG" id="sedi:EBB79_12720"/>
<evidence type="ECO:0000313" key="5">
    <source>
        <dbReference type="Proteomes" id="UP000283063"/>
    </source>
</evidence>
<dbReference type="Pfam" id="PF00857">
    <property type="entry name" value="Isochorismatase"/>
    <property type="match status" value="1"/>
</dbReference>
<dbReference type="Gene3D" id="3.40.50.850">
    <property type="entry name" value="Isochorismatase-like"/>
    <property type="match status" value="1"/>
</dbReference>
<gene>
    <name evidence="4" type="ORF">EBB79_12720</name>
</gene>
<name>A0A3T0N3U4_9RHOB</name>
<dbReference type="AlphaFoldDB" id="A0A3T0N3U4"/>
<accession>A0A3T0N3U4</accession>
<organism evidence="4 5">
    <name type="scientific">Parasedimentitalea marina</name>
    <dbReference type="NCBI Taxonomy" id="2483033"/>
    <lineage>
        <taxon>Bacteria</taxon>
        <taxon>Pseudomonadati</taxon>
        <taxon>Pseudomonadota</taxon>
        <taxon>Alphaproteobacteria</taxon>
        <taxon>Rhodobacterales</taxon>
        <taxon>Paracoccaceae</taxon>
        <taxon>Parasedimentitalea</taxon>
    </lineage>
</organism>
<dbReference type="CDD" id="cd00431">
    <property type="entry name" value="cysteine_hydrolases"/>
    <property type="match status" value="1"/>
</dbReference>
<dbReference type="RefSeq" id="WP_127749210.1">
    <property type="nucleotide sequence ID" value="NZ_CP033219.1"/>
</dbReference>
<evidence type="ECO:0000259" key="3">
    <source>
        <dbReference type="Pfam" id="PF00857"/>
    </source>
</evidence>
<reference evidence="4 5" key="1">
    <citation type="submission" date="2018-10" db="EMBL/GenBank/DDBJ databases">
        <title>Parasedimentitalea marina sp. nov., a psychrophilic bacterium isolated from deep seawater of the New Britain Trench.</title>
        <authorList>
            <person name="Cao J."/>
        </authorList>
    </citation>
    <scope>NUCLEOTIDE SEQUENCE [LARGE SCALE GENOMIC DNA]</scope>
    <source>
        <strain evidence="4 5">W43</strain>
    </source>
</reference>
<feature type="signal peptide" evidence="2">
    <location>
        <begin position="1"/>
        <end position="39"/>
    </location>
</feature>
<proteinExistence type="predicted"/>
<dbReference type="InterPro" id="IPR050272">
    <property type="entry name" value="Isochorismatase-like_hydrls"/>
</dbReference>
<dbReference type="PANTHER" id="PTHR43540:SF9">
    <property type="entry name" value="FAMILY HYDROLASE, PUTATIVE (AFU_ORTHOLOGUE AFUA_2G08700)-RELATED"/>
    <property type="match status" value="1"/>
</dbReference>
<feature type="chain" id="PRO_5019507241" evidence="2">
    <location>
        <begin position="40"/>
        <end position="277"/>
    </location>
</feature>
<protein>
    <submittedName>
        <fullName evidence="4">Cysteine hydrolase</fullName>
    </submittedName>
</protein>
<dbReference type="PROSITE" id="PS51318">
    <property type="entry name" value="TAT"/>
    <property type="match status" value="1"/>
</dbReference>
<dbReference type="InterPro" id="IPR000868">
    <property type="entry name" value="Isochorismatase-like_dom"/>
</dbReference>
<feature type="domain" description="Isochorismatase-like" evidence="3">
    <location>
        <begin position="68"/>
        <end position="266"/>
    </location>
</feature>
<dbReference type="GO" id="GO:0016787">
    <property type="term" value="F:hydrolase activity"/>
    <property type="evidence" value="ECO:0007669"/>
    <property type="project" value="UniProtKB-KW"/>
</dbReference>
<evidence type="ECO:0000313" key="4">
    <source>
        <dbReference type="EMBL" id="AZV78652.1"/>
    </source>
</evidence>